<dbReference type="GO" id="GO:0009055">
    <property type="term" value="F:electron transfer activity"/>
    <property type="evidence" value="ECO:0007669"/>
    <property type="project" value="InterPro"/>
</dbReference>
<proteinExistence type="predicted"/>
<evidence type="ECO:0000313" key="4">
    <source>
        <dbReference type="Proteomes" id="UP000014216"/>
    </source>
</evidence>
<name>S0G6Y4_9BACT</name>
<evidence type="ECO:0000256" key="1">
    <source>
        <dbReference type="ARBA" id="ARBA00022982"/>
    </source>
</evidence>
<protein>
    <submittedName>
        <fullName evidence="3">Electron transfer flavoprotein beta-subunit</fullName>
    </submittedName>
</protein>
<dbReference type="Pfam" id="PF01012">
    <property type="entry name" value="ETF"/>
    <property type="match status" value="1"/>
</dbReference>
<reference evidence="3 4" key="1">
    <citation type="journal article" date="2013" name="Genome Announc.">
        <title>Draft Genome Sequence of Desulfotignum phosphitoxidans DSM 13687 Strain FiPS-3.</title>
        <authorList>
            <person name="Poehlein A."/>
            <person name="Daniel R."/>
            <person name="Simeonova D.D."/>
        </authorList>
    </citation>
    <scope>NUCLEOTIDE SEQUENCE [LARGE SCALE GENOMIC DNA]</scope>
    <source>
        <strain evidence="3 4">DSM 13687</strain>
    </source>
</reference>
<dbReference type="PANTHER" id="PTHR21294">
    <property type="entry name" value="ELECTRON TRANSFER FLAVOPROTEIN BETA-SUBUNIT"/>
    <property type="match status" value="1"/>
</dbReference>
<keyword evidence="4" id="KW-1185">Reference proteome</keyword>
<dbReference type="SMART" id="SM00893">
    <property type="entry name" value="ETF"/>
    <property type="match status" value="1"/>
</dbReference>
<evidence type="ECO:0000259" key="2">
    <source>
        <dbReference type="SMART" id="SM00893"/>
    </source>
</evidence>
<dbReference type="SUPFAM" id="SSF52402">
    <property type="entry name" value="Adenine nucleotide alpha hydrolases-like"/>
    <property type="match status" value="1"/>
</dbReference>
<keyword evidence="1" id="KW-0813">Transport</keyword>
<accession>S0G6Y4</accession>
<sequence>MPMNLICAVKFVPDPERFTAGSRGLILNPDDTCALGVALDVKSRDPGVTIEVVTLGPLSVRPHMEDLLRLAVDRGTLIWDPGLENSDAFVTSRVLARYIAGRACDCVLTGSHSLDGGSAQVPAQIAESLGLDQMLGVIRIDPDRFDRTRAVFQAVDETGVTTWEMAMPGVLSLTRESGYNLPYPTLTDLRRDVSEKLTILTSRDLGFSADQVGRAGARTRVAGSSPVTYGEKDPKIVGTDDDGITQVVDFLKKKGVCR</sequence>
<dbReference type="AlphaFoldDB" id="S0G6Y4"/>
<feature type="domain" description="Electron transfer flavoprotein alpha/beta-subunit N-terminal" evidence="2">
    <location>
        <begin position="19"/>
        <end position="209"/>
    </location>
</feature>
<dbReference type="EMBL" id="APJX01000002">
    <property type="protein sequence ID" value="EMS80677.1"/>
    <property type="molecule type" value="Genomic_DNA"/>
</dbReference>
<dbReference type="Proteomes" id="UP000014216">
    <property type="component" value="Unassembled WGS sequence"/>
</dbReference>
<evidence type="ECO:0000313" key="3">
    <source>
        <dbReference type="EMBL" id="EMS80677.1"/>
    </source>
</evidence>
<gene>
    <name evidence="3" type="primary">fixA</name>
    <name evidence="3" type="ORF">Dpo_2c03730</name>
</gene>
<organism evidence="3 4">
    <name type="scientific">Desulfotignum phosphitoxidans DSM 13687</name>
    <dbReference type="NCBI Taxonomy" id="1286635"/>
    <lineage>
        <taxon>Bacteria</taxon>
        <taxon>Pseudomonadati</taxon>
        <taxon>Thermodesulfobacteriota</taxon>
        <taxon>Desulfobacteria</taxon>
        <taxon>Desulfobacterales</taxon>
        <taxon>Desulfobacteraceae</taxon>
        <taxon>Desulfotignum</taxon>
    </lineage>
</organism>
<dbReference type="Gene3D" id="3.40.50.620">
    <property type="entry name" value="HUPs"/>
    <property type="match status" value="1"/>
</dbReference>
<dbReference type="InterPro" id="IPR012255">
    <property type="entry name" value="ETF_b"/>
</dbReference>
<keyword evidence="1" id="KW-0249">Electron transport</keyword>
<dbReference type="PANTHER" id="PTHR21294:SF17">
    <property type="entry name" value="PROTEIN FIXA"/>
    <property type="match status" value="1"/>
</dbReference>
<dbReference type="InterPro" id="IPR014730">
    <property type="entry name" value="ETF_a/b_N"/>
</dbReference>
<dbReference type="InterPro" id="IPR014729">
    <property type="entry name" value="Rossmann-like_a/b/a_fold"/>
</dbReference>
<comment type="caution">
    <text evidence="3">The sequence shown here is derived from an EMBL/GenBank/DDBJ whole genome shotgun (WGS) entry which is preliminary data.</text>
</comment>